<name>K9VDG7_9CYAN</name>
<dbReference type="AlphaFoldDB" id="K9VDG7"/>
<accession>K9VDG7</accession>
<feature type="transmembrane region" description="Helical" evidence="1">
    <location>
        <begin position="56"/>
        <end position="81"/>
    </location>
</feature>
<keyword evidence="1" id="KW-1133">Transmembrane helix</keyword>
<dbReference type="Proteomes" id="UP000010478">
    <property type="component" value="Chromosome"/>
</dbReference>
<reference evidence="2 3" key="1">
    <citation type="submission" date="2012-05" db="EMBL/GenBank/DDBJ databases">
        <title>Finished chromosome of genome of Oscillatoria sp. PCC 7112.</title>
        <authorList>
            <consortium name="US DOE Joint Genome Institute"/>
            <person name="Gugger M."/>
            <person name="Coursin T."/>
            <person name="Rippka R."/>
            <person name="Tandeau De Marsac N."/>
            <person name="Huntemann M."/>
            <person name="Wei C.-L."/>
            <person name="Han J."/>
            <person name="Detter J.C."/>
            <person name="Han C."/>
            <person name="Tapia R."/>
            <person name="Davenport K."/>
            <person name="Daligault H."/>
            <person name="Erkkila T."/>
            <person name="Gu W."/>
            <person name="Munk A.C.C."/>
            <person name="Teshima H."/>
            <person name="Xu Y."/>
            <person name="Chain P."/>
            <person name="Chen A."/>
            <person name="Krypides N."/>
            <person name="Mavromatis K."/>
            <person name="Markowitz V."/>
            <person name="Szeto E."/>
            <person name="Ivanova N."/>
            <person name="Mikhailova N."/>
            <person name="Ovchinnikova G."/>
            <person name="Pagani I."/>
            <person name="Pati A."/>
            <person name="Goodwin L."/>
            <person name="Peters L."/>
            <person name="Pitluck S."/>
            <person name="Woyke T."/>
            <person name="Kerfeld C."/>
        </authorList>
    </citation>
    <scope>NUCLEOTIDE SEQUENCE [LARGE SCALE GENOMIC DNA]</scope>
    <source>
        <strain evidence="2 3">PCC 7112</strain>
    </source>
</reference>
<feature type="transmembrane region" description="Helical" evidence="1">
    <location>
        <begin position="29"/>
        <end position="50"/>
    </location>
</feature>
<keyword evidence="3" id="KW-1185">Reference proteome</keyword>
<dbReference type="KEGG" id="oni:Osc7112_1710"/>
<evidence type="ECO:0000313" key="2">
    <source>
        <dbReference type="EMBL" id="AFZ06203.1"/>
    </source>
</evidence>
<organism evidence="2 3">
    <name type="scientific">Phormidium nigroviride PCC 7112</name>
    <dbReference type="NCBI Taxonomy" id="179408"/>
    <lineage>
        <taxon>Bacteria</taxon>
        <taxon>Bacillati</taxon>
        <taxon>Cyanobacteriota</taxon>
        <taxon>Cyanophyceae</taxon>
        <taxon>Oscillatoriophycideae</taxon>
        <taxon>Oscillatoriales</taxon>
        <taxon>Oscillatoriaceae</taxon>
        <taxon>Phormidium</taxon>
    </lineage>
</organism>
<dbReference type="eggNOG" id="ENOG5032VFA">
    <property type="taxonomic scope" value="Bacteria"/>
</dbReference>
<dbReference type="HOGENOM" id="CLU_1426721_0_0_3"/>
<dbReference type="EMBL" id="CP003614">
    <property type="protein sequence ID" value="AFZ06203.1"/>
    <property type="molecule type" value="Genomic_DNA"/>
</dbReference>
<sequence length="174" mass="18088">MSANKTPTKEQILKAIEQLEKNPHDKLGILADIGIGVVGAAGAGAAVAAFGGVPVLFGLITVAPPVGLVVGGALLGAAALVGVKRIFDGNFDDGKKAEMLENLKQQARDIKAKETASKLEDSDKNKFIVSLKEPVRLNLISPKDAQDLISAVESGQIAIKEAIKMVEDVKAAKP</sequence>
<protein>
    <submittedName>
        <fullName evidence="2">Uncharacterized protein</fullName>
    </submittedName>
</protein>
<dbReference type="OrthoDB" id="463632at2"/>
<evidence type="ECO:0000313" key="3">
    <source>
        <dbReference type="Proteomes" id="UP000010478"/>
    </source>
</evidence>
<proteinExistence type="predicted"/>
<dbReference type="RefSeq" id="WP_015175521.1">
    <property type="nucleotide sequence ID" value="NC_019729.1"/>
</dbReference>
<keyword evidence="1" id="KW-0812">Transmembrane</keyword>
<gene>
    <name evidence="2" type="ORF">Osc7112_1710</name>
</gene>
<keyword evidence="1" id="KW-0472">Membrane</keyword>
<evidence type="ECO:0000256" key="1">
    <source>
        <dbReference type="SAM" id="Phobius"/>
    </source>
</evidence>